<organism evidence="1 2">
    <name type="scientific">Halarcobacter mediterraneus</name>
    <dbReference type="NCBI Taxonomy" id="2023153"/>
    <lineage>
        <taxon>Bacteria</taxon>
        <taxon>Pseudomonadati</taxon>
        <taxon>Campylobacterota</taxon>
        <taxon>Epsilonproteobacteria</taxon>
        <taxon>Campylobacterales</taxon>
        <taxon>Arcobacteraceae</taxon>
        <taxon>Halarcobacter</taxon>
    </lineage>
</organism>
<proteinExistence type="predicted"/>
<dbReference type="Proteomes" id="UP000289718">
    <property type="component" value="Unassembled WGS sequence"/>
</dbReference>
<protein>
    <submittedName>
        <fullName evidence="1">Uncharacterized protein</fullName>
    </submittedName>
</protein>
<sequence>MGKMIKASVFDIEISDRSLFLSEKTLEDILKELSSKLDDNDSSNTRVLDINANDKETSIWFDSFDDITSFSQEEIFNNTVCFLLAKDMNYQFVENKEEKKIENSAHNEKIKPKIPAHCIFIKDKNILLMEETSETPTISTLKRGIINNLSLKNNDLIYKAKYRENIIERLNLFVDNIKTIEMIDLDIEQYLKESEDTDGYMQNFLHNPNTKLTAKLQVESNDWQSKVVNFFTDTFNNRASKEVKNIKITYKDEKQNDDIISLYENLVYLKIEKDMYIEDISGLEGLDRLKYSKEVYKTMIEAYNEINN</sequence>
<comment type="caution">
    <text evidence="1">The sequence shown here is derived from an EMBL/GenBank/DDBJ whole genome shotgun (WGS) entry which is preliminary data.</text>
</comment>
<dbReference type="EMBL" id="NXIE01000001">
    <property type="protein sequence ID" value="RXK14045.1"/>
    <property type="molecule type" value="Genomic_DNA"/>
</dbReference>
<accession>A0A4Q1AVH9</accession>
<dbReference type="RefSeq" id="WP_129060155.1">
    <property type="nucleotide sequence ID" value="NZ_NXIE01000001.1"/>
</dbReference>
<reference evidence="1 2" key="1">
    <citation type="submission" date="2017-09" db="EMBL/GenBank/DDBJ databases">
        <title>Genomics of the genus Arcobacter.</title>
        <authorList>
            <person name="Perez-Cataluna A."/>
            <person name="Figueras M.J."/>
            <person name="Salas-Masso N."/>
        </authorList>
    </citation>
    <scope>NUCLEOTIDE SEQUENCE [LARGE SCALE GENOMIC DNA]</scope>
    <source>
        <strain evidence="1 2">F156-34</strain>
    </source>
</reference>
<gene>
    <name evidence="1" type="ORF">CP965_00930</name>
</gene>
<name>A0A4Q1AVH9_9BACT</name>
<evidence type="ECO:0000313" key="1">
    <source>
        <dbReference type="EMBL" id="RXK14045.1"/>
    </source>
</evidence>
<dbReference type="AlphaFoldDB" id="A0A4Q1AVH9"/>
<evidence type="ECO:0000313" key="2">
    <source>
        <dbReference type="Proteomes" id="UP000289718"/>
    </source>
</evidence>
<dbReference type="OrthoDB" id="9831169at2"/>
<keyword evidence="2" id="KW-1185">Reference proteome</keyword>